<comment type="caution">
    <text evidence="2">The sequence shown here is derived from an EMBL/GenBank/DDBJ whole genome shotgun (WGS) entry which is preliminary data.</text>
</comment>
<dbReference type="RefSeq" id="WP_346757555.1">
    <property type="nucleotide sequence ID" value="NZ_JAUJEB010000001.1"/>
</dbReference>
<evidence type="ECO:0000256" key="1">
    <source>
        <dbReference type="SAM" id="SignalP"/>
    </source>
</evidence>
<organism evidence="2 3">
    <name type="scientific">Agaribacillus aureus</name>
    <dbReference type="NCBI Taxonomy" id="3051825"/>
    <lineage>
        <taxon>Bacteria</taxon>
        <taxon>Pseudomonadati</taxon>
        <taxon>Bacteroidota</taxon>
        <taxon>Cytophagia</taxon>
        <taxon>Cytophagales</taxon>
        <taxon>Splendidivirgaceae</taxon>
        <taxon>Agaribacillus</taxon>
    </lineage>
</organism>
<sequence length="233" mass="27179">MMHKHLKKWVIVAFTLLSLNSFGQIDENQTGAWYMYFWNTTLKDGPWGFQGDVQHRNWDIIGDLEQLLLRGGLTYQPQNTQVKLTLGYAFISTGEFGSGDATTQESRIYQEALLNQKVGGRLYVTHRFRYEQRFVEDQDFRTRLRYNLFLNLPLNRKDLQPGAVYLAFYNELFVNGQRSIGEDREVQIFDRNRTYGALGYSVAKGLRVQAGFMQQITDNWEKGQIQLSAHHTF</sequence>
<keyword evidence="1" id="KW-0732">Signal</keyword>
<reference evidence="2" key="1">
    <citation type="submission" date="2023-06" db="EMBL/GenBank/DDBJ databases">
        <title>Genomic of Agaribacillus aureum.</title>
        <authorList>
            <person name="Wang G."/>
        </authorList>
    </citation>
    <scope>NUCLEOTIDE SEQUENCE</scope>
    <source>
        <strain evidence="2">BMA12</strain>
    </source>
</reference>
<gene>
    <name evidence="2" type="ORF">QQ020_09230</name>
</gene>
<dbReference type="EMBL" id="JAUJEB010000001">
    <property type="protein sequence ID" value="MDN5212233.1"/>
    <property type="molecule type" value="Genomic_DNA"/>
</dbReference>
<accession>A0ABT8L3E1</accession>
<evidence type="ECO:0000313" key="2">
    <source>
        <dbReference type="EMBL" id="MDN5212233.1"/>
    </source>
</evidence>
<dbReference type="Pfam" id="PF10677">
    <property type="entry name" value="DUF2490"/>
    <property type="match status" value="1"/>
</dbReference>
<dbReference type="Proteomes" id="UP001172083">
    <property type="component" value="Unassembled WGS sequence"/>
</dbReference>
<protein>
    <submittedName>
        <fullName evidence="2">DUF2490 domain-containing protein</fullName>
    </submittedName>
</protein>
<dbReference type="InterPro" id="IPR019619">
    <property type="entry name" value="DUF2490"/>
</dbReference>
<proteinExistence type="predicted"/>
<evidence type="ECO:0000313" key="3">
    <source>
        <dbReference type="Proteomes" id="UP001172083"/>
    </source>
</evidence>
<name>A0ABT8L3E1_9BACT</name>
<keyword evidence="3" id="KW-1185">Reference proteome</keyword>
<feature type="signal peptide" evidence="1">
    <location>
        <begin position="1"/>
        <end position="23"/>
    </location>
</feature>
<feature type="chain" id="PRO_5045408815" evidence="1">
    <location>
        <begin position="24"/>
        <end position="233"/>
    </location>
</feature>